<dbReference type="AlphaFoldDB" id="A0A931IAS8"/>
<reference evidence="1" key="1">
    <citation type="submission" date="2020-11" db="EMBL/GenBank/DDBJ databases">
        <title>Nocardia NEAU-351.nov., a novel actinomycete isolated from the cow dung.</title>
        <authorList>
            <person name="Zhang X."/>
        </authorList>
    </citation>
    <scope>NUCLEOTIDE SEQUENCE</scope>
    <source>
        <strain evidence="1">NEAU-351</strain>
    </source>
</reference>
<dbReference type="InterPro" id="IPR036689">
    <property type="entry name" value="ESAT-6-like_sf"/>
</dbReference>
<keyword evidence="2" id="KW-1185">Reference proteome</keyword>
<dbReference type="SUPFAM" id="SSF140453">
    <property type="entry name" value="EsxAB dimer-like"/>
    <property type="match status" value="1"/>
</dbReference>
<comment type="caution">
    <text evidence="1">The sequence shown here is derived from an EMBL/GenBank/DDBJ whole genome shotgun (WGS) entry which is preliminary data.</text>
</comment>
<accession>A0A931IAS8</accession>
<dbReference type="Proteomes" id="UP000655751">
    <property type="component" value="Unassembled WGS sequence"/>
</dbReference>
<sequence>MLYDKATMTELYNNLNENYGKLQGEGQRFNEAAGRLAQAWEGNASLDGFQTAKGNWDTNYADTLEILNKVAAAVESALQRALGTDAKIGDGFAS</sequence>
<dbReference type="EMBL" id="JADMLG010000005">
    <property type="protein sequence ID" value="MBH0777581.1"/>
    <property type="molecule type" value="Genomic_DNA"/>
</dbReference>
<evidence type="ECO:0000313" key="2">
    <source>
        <dbReference type="Proteomes" id="UP000655751"/>
    </source>
</evidence>
<protein>
    <submittedName>
        <fullName evidence="1">Type VII secretion protein EsxR</fullName>
    </submittedName>
</protein>
<dbReference type="RefSeq" id="WP_196149908.1">
    <property type="nucleotide sequence ID" value="NZ_JADMLG010000005.1"/>
</dbReference>
<organism evidence="1 2">
    <name type="scientific">Nocardia bovistercoris</name>
    <dbReference type="NCBI Taxonomy" id="2785916"/>
    <lineage>
        <taxon>Bacteria</taxon>
        <taxon>Bacillati</taxon>
        <taxon>Actinomycetota</taxon>
        <taxon>Actinomycetes</taxon>
        <taxon>Mycobacteriales</taxon>
        <taxon>Nocardiaceae</taxon>
        <taxon>Nocardia</taxon>
    </lineage>
</organism>
<dbReference type="Gene3D" id="1.10.287.1060">
    <property type="entry name" value="ESAT-6-like"/>
    <property type="match status" value="1"/>
</dbReference>
<name>A0A931IAS8_9NOCA</name>
<proteinExistence type="predicted"/>
<gene>
    <name evidence="1" type="ORF">IT779_14985</name>
</gene>
<evidence type="ECO:0000313" key="1">
    <source>
        <dbReference type="EMBL" id="MBH0777581.1"/>
    </source>
</evidence>